<feature type="transmembrane region" description="Helical" evidence="8">
    <location>
        <begin position="516"/>
        <end position="537"/>
    </location>
</feature>
<evidence type="ECO:0000256" key="8">
    <source>
        <dbReference type="SAM" id="Phobius"/>
    </source>
</evidence>
<organism evidence="10 11">
    <name type="scientific">Polypterus senegalus</name>
    <name type="common">Senegal bichir</name>
    <dbReference type="NCBI Taxonomy" id="55291"/>
    <lineage>
        <taxon>Eukaryota</taxon>
        <taxon>Metazoa</taxon>
        <taxon>Chordata</taxon>
        <taxon>Craniata</taxon>
        <taxon>Vertebrata</taxon>
        <taxon>Euteleostomi</taxon>
        <taxon>Actinopterygii</taxon>
        <taxon>Polypteriformes</taxon>
        <taxon>Polypteridae</taxon>
        <taxon>Polypterus</taxon>
    </lineage>
</organism>
<evidence type="ECO:0000256" key="1">
    <source>
        <dbReference type="ARBA" id="ARBA00004141"/>
    </source>
</evidence>
<feature type="transmembrane region" description="Helical" evidence="8">
    <location>
        <begin position="557"/>
        <end position="576"/>
    </location>
</feature>
<dbReference type="Proteomes" id="UP000886611">
    <property type="component" value="Unassembled WGS sequence"/>
</dbReference>
<feature type="non-terminal residue" evidence="10">
    <location>
        <position position="1"/>
    </location>
</feature>
<dbReference type="GO" id="GO:0016020">
    <property type="term" value="C:membrane"/>
    <property type="evidence" value="ECO:0007669"/>
    <property type="project" value="UniProtKB-SubCell"/>
</dbReference>
<evidence type="ECO:0000313" key="11">
    <source>
        <dbReference type="Proteomes" id="UP000886611"/>
    </source>
</evidence>
<proteinExistence type="inferred from homology"/>
<feature type="domain" description="CCHC-type" evidence="9">
    <location>
        <begin position="85"/>
        <end position="98"/>
    </location>
</feature>
<feature type="transmembrane region" description="Helical" evidence="8">
    <location>
        <begin position="255"/>
        <end position="276"/>
    </location>
</feature>
<dbReference type="AlphaFoldDB" id="A0A8X7X2P0"/>
<gene>
    <name evidence="10" type="primary">Serinc1</name>
    <name evidence="10" type="ORF">GTO96_0011123</name>
</gene>
<evidence type="ECO:0000259" key="9">
    <source>
        <dbReference type="PROSITE" id="PS50158"/>
    </source>
</evidence>
<dbReference type="PANTHER" id="PTHR10383:SF22">
    <property type="entry name" value="SERINE INCORPORATOR 2"/>
    <property type="match status" value="1"/>
</dbReference>
<feature type="non-terminal residue" evidence="10">
    <location>
        <position position="582"/>
    </location>
</feature>
<feature type="region of interest" description="Disordered" evidence="7">
    <location>
        <begin position="110"/>
        <end position="132"/>
    </location>
</feature>
<evidence type="ECO:0000256" key="4">
    <source>
        <dbReference type="ARBA" id="ARBA00022989"/>
    </source>
</evidence>
<dbReference type="EMBL" id="JAATIS010004753">
    <property type="protein sequence ID" value="KAG2460590.1"/>
    <property type="molecule type" value="Genomic_DNA"/>
</dbReference>
<dbReference type="GO" id="GO:0003676">
    <property type="term" value="F:nucleic acid binding"/>
    <property type="evidence" value="ECO:0007669"/>
    <property type="project" value="InterPro"/>
</dbReference>
<evidence type="ECO:0000313" key="10">
    <source>
        <dbReference type="EMBL" id="KAG2460590.1"/>
    </source>
</evidence>
<evidence type="ECO:0000256" key="7">
    <source>
        <dbReference type="SAM" id="MobiDB-lite"/>
    </source>
</evidence>
<dbReference type="GO" id="GO:0008270">
    <property type="term" value="F:zinc ion binding"/>
    <property type="evidence" value="ECO:0007669"/>
    <property type="project" value="UniProtKB-KW"/>
</dbReference>
<keyword evidence="6" id="KW-0863">Zinc-finger</keyword>
<name>A0A8X7X2P0_POLSE</name>
<keyword evidence="3 8" id="KW-0812">Transmembrane</keyword>
<keyword evidence="4 8" id="KW-1133">Transmembrane helix</keyword>
<keyword evidence="6" id="KW-0479">Metal-binding</keyword>
<feature type="transmembrane region" description="Helical" evidence="8">
    <location>
        <begin position="448"/>
        <end position="466"/>
    </location>
</feature>
<feature type="transmembrane region" description="Helical" evidence="8">
    <location>
        <begin position="363"/>
        <end position="381"/>
    </location>
</feature>
<feature type="compositionally biased region" description="Acidic residues" evidence="7">
    <location>
        <begin position="111"/>
        <end position="123"/>
    </location>
</feature>
<evidence type="ECO:0000256" key="2">
    <source>
        <dbReference type="ARBA" id="ARBA00006665"/>
    </source>
</evidence>
<comment type="caution">
    <text evidence="10">The sequence shown here is derived from an EMBL/GenBank/DDBJ whole genome shotgun (WGS) entry which is preliminary data.</text>
</comment>
<keyword evidence="11" id="KW-1185">Reference proteome</keyword>
<dbReference type="Gene3D" id="2.40.50.140">
    <property type="entry name" value="Nucleic acid-binding proteins"/>
    <property type="match status" value="1"/>
</dbReference>
<keyword evidence="5 8" id="KW-0472">Membrane</keyword>
<feature type="transmembrane region" description="Helical" evidence="8">
    <location>
        <begin position="166"/>
        <end position="187"/>
    </location>
</feature>
<accession>A0A8X7X2P0</accession>
<feature type="transmembrane region" description="Helical" evidence="8">
    <location>
        <begin position="325"/>
        <end position="351"/>
    </location>
</feature>
<dbReference type="InterPro" id="IPR005016">
    <property type="entry name" value="TDE1/TMS"/>
</dbReference>
<reference evidence="10 11" key="1">
    <citation type="journal article" date="2021" name="Cell">
        <title>Tracing the genetic footprints of vertebrate landing in non-teleost ray-finned fishes.</title>
        <authorList>
            <person name="Bi X."/>
            <person name="Wang K."/>
            <person name="Yang L."/>
            <person name="Pan H."/>
            <person name="Jiang H."/>
            <person name="Wei Q."/>
            <person name="Fang M."/>
            <person name="Yu H."/>
            <person name="Zhu C."/>
            <person name="Cai Y."/>
            <person name="He Y."/>
            <person name="Gan X."/>
            <person name="Zeng H."/>
            <person name="Yu D."/>
            <person name="Zhu Y."/>
            <person name="Jiang H."/>
            <person name="Qiu Q."/>
            <person name="Yang H."/>
            <person name="Zhang Y.E."/>
            <person name="Wang W."/>
            <person name="Zhu M."/>
            <person name="He S."/>
            <person name="Zhang G."/>
        </authorList>
    </citation>
    <scope>NUCLEOTIDE SEQUENCE [LARGE SCALE GENOMIC DNA]</scope>
    <source>
        <strain evidence="10">Bchr_013</strain>
    </source>
</reference>
<dbReference type="Pfam" id="PF03348">
    <property type="entry name" value="Serinc"/>
    <property type="match status" value="1"/>
</dbReference>
<protein>
    <submittedName>
        <fullName evidence="10">SERC1 protein</fullName>
    </submittedName>
</protein>
<dbReference type="InterPro" id="IPR001878">
    <property type="entry name" value="Znf_CCHC"/>
</dbReference>
<dbReference type="PANTHER" id="PTHR10383">
    <property type="entry name" value="SERINE INCORPORATOR"/>
    <property type="match status" value="1"/>
</dbReference>
<comment type="similarity">
    <text evidence="2">Belongs to the TDE1 family.</text>
</comment>
<dbReference type="PROSITE" id="PS50158">
    <property type="entry name" value="ZF_CCHC"/>
    <property type="match status" value="1"/>
</dbReference>
<evidence type="ECO:0000256" key="6">
    <source>
        <dbReference type="PROSITE-ProRule" id="PRU00047"/>
    </source>
</evidence>
<evidence type="ECO:0000256" key="5">
    <source>
        <dbReference type="ARBA" id="ARBA00023136"/>
    </source>
</evidence>
<feature type="transmembrane region" description="Helical" evidence="8">
    <location>
        <begin position="393"/>
        <end position="411"/>
    </location>
</feature>
<feature type="transmembrane region" description="Helical" evidence="8">
    <location>
        <begin position="222"/>
        <end position="243"/>
    </location>
</feature>
<sequence>MSSCRVDKPSEIVDVGEKVWVKVIGKEVKDEKVKLSLSMKVVNQGTGKDLDPNNVVLEQDERKRKEFRDDSKQKITLEAVLNTVCKKCGCKGHFANDCFSQPGGMKYSLVPDEEEEKEEEEEEQQKTSNLERKPAKKHKVSCLCGSAPCILCGCCPSSNNSTVTRIIFSFFLLLGTLVSIIMILPGMETQLQKIPGFCVGGTSIPGVLNKVNCDIIVGYKSVYRMCFAMACFFFLFMILMIRVRTSKDPRASLQNGFWFFKFLILVGITVGAFFIPDGTFNTVWFYFGLVGAFTFIIIQLILLIDFAHSWNQSWLQKAEDGNSKCWYACLLIFTILFYIAAFAAVVLFYLYYTKPNDCAENKLFISLNLIFCFIISIVSILPKVQEVQPHSGLLQASVITLYTMYVTWSAMTNEKNTNCNPSLLSLVINPNSTSPTASPGQPVQWWDAQSIVGLVIFILCTLYASIRSSNHTQVNKLMLTEEGSGFMAKGEEVTDDNGVSRAVDNEEDGVTYSYSFFHFCLLLASLYIMMTLTNWYLPDTSYQAMTSGSSAVWVKISSSWLGLALYLWTLVAPLIFPDRDFN</sequence>
<evidence type="ECO:0000256" key="3">
    <source>
        <dbReference type="ARBA" id="ARBA00022692"/>
    </source>
</evidence>
<feature type="transmembrane region" description="Helical" evidence="8">
    <location>
        <begin position="282"/>
        <end position="304"/>
    </location>
</feature>
<dbReference type="InterPro" id="IPR012340">
    <property type="entry name" value="NA-bd_OB-fold"/>
</dbReference>
<comment type="subcellular location">
    <subcellularLocation>
        <location evidence="1">Membrane</location>
        <topology evidence="1">Multi-pass membrane protein</topology>
    </subcellularLocation>
</comment>
<keyword evidence="6" id="KW-0862">Zinc</keyword>